<evidence type="ECO:0000256" key="14">
    <source>
        <dbReference type="ARBA" id="ARBA00022840"/>
    </source>
</evidence>
<evidence type="ECO:0000256" key="1">
    <source>
        <dbReference type="ARBA" id="ARBA00001946"/>
    </source>
</evidence>
<feature type="compositionally biased region" description="Gly residues" evidence="22">
    <location>
        <begin position="109"/>
        <end position="120"/>
    </location>
</feature>
<keyword evidence="8 18" id="KW-0723">Serine/threonine-protein kinase</keyword>
<protein>
    <recommendedName>
        <fullName evidence="5 18">Serine/threonine-protein kinase RIO1</fullName>
        <ecNumber evidence="4 18">2.7.11.1</ecNumber>
    </recommendedName>
</protein>
<dbReference type="GO" id="GO:0042254">
    <property type="term" value="P:ribosome biogenesis"/>
    <property type="evidence" value="ECO:0007669"/>
    <property type="project" value="UniProtKB-KW"/>
</dbReference>
<evidence type="ECO:0000256" key="3">
    <source>
        <dbReference type="ARBA" id="ARBA00009196"/>
    </source>
</evidence>
<dbReference type="PROSITE" id="PS01245">
    <property type="entry name" value="RIO1"/>
    <property type="match status" value="1"/>
</dbReference>
<dbReference type="PANTHER" id="PTHR45723">
    <property type="entry name" value="SERINE/THREONINE-PROTEIN KINASE RIO1"/>
    <property type="match status" value="1"/>
</dbReference>
<dbReference type="OrthoDB" id="205248at2759"/>
<dbReference type="InterPro" id="IPR018934">
    <property type="entry name" value="RIO_dom"/>
</dbReference>
<feature type="compositionally biased region" description="Basic and acidic residues" evidence="22">
    <location>
        <begin position="508"/>
        <end position="529"/>
    </location>
</feature>
<evidence type="ECO:0000259" key="23">
    <source>
        <dbReference type="SMART" id="SM00090"/>
    </source>
</evidence>
<evidence type="ECO:0000256" key="13">
    <source>
        <dbReference type="ARBA" id="ARBA00022801"/>
    </source>
</evidence>
<keyword evidence="6" id="KW-0963">Cytoplasm</keyword>
<evidence type="ECO:0000313" key="25">
    <source>
        <dbReference type="Proteomes" id="UP000440578"/>
    </source>
</evidence>
<evidence type="ECO:0000256" key="22">
    <source>
        <dbReference type="SAM" id="MobiDB-lite"/>
    </source>
</evidence>
<dbReference type="EC" id="2.7.11.1" evidence="4 18"/>
<feature type="compositionally biased region" description="Basic residues" evidence="22">
    <location>
        <begin position="530"/>
        <end position="544"/>
    </location>
</feature>
<evidence type="ECO:0000256" key="10">
    <source>
        <dbReference type="ARBA" id="ARBA00022723"/>
    </source>
</evidence>
<dbReference type="AlphaFoldDB" id="A0A6A4X720"/>
<evidence type="ECO:0000256" key="2">
    <source>
        <dbReference type="ARBA" id="ARBA00004496"/>
    </source>
</evidence>
<feature type="region of interest" description="Disordered" evidence="22">
    <location>
        <begin position="49"/>
        <end position="77"/>
    </location>
</feature>
<dbReference type="InterPro" id="IPR018935">
    <property type="entry name" value="RIO_kinase_CS"/>
</dbReference>
<sequence length="551" mass="62179">MTSTMDITEGQFSDADDDQTALESSNISNKQGAFQPAVSAVTGGLAELSTHASELSQEVSRAPKEETSFTDDQDLDEDYQSDEDAEFYDWDPSCKKDLTKEYLSHRGASQGGGSAGGGGKNFQPSKNLMMRYSNRITLDRYDGPRVSHAVRNQISEAAKRDDSARIRTKDKKDRATVEQVLDPRTRMILYQLMDREYFTEINGSVSMGKEANVFHASGAPPLNEDGTGTERAVKIYKTSILTFKDREKYVAGEFRHRHGYSKHNPRKMVQTWAEKEMRNLTRLTRAGVPCPQPVLLRSNVLVMGFIGEQGRAAPKLHDASISSSKARELYLDVVKMMRTIYHECRLVHADLSEYNMLYFKGRVYIIDVSQSLEHDHQNSLFFLRKDCTNITNYFTRLQVATMTVRELFDFIVDPNIGADNLADYLVFNAERDIKQAKSGERELIYSTITGIKPDLSAVQLVPTRLGQTAGHSEEEEGEDGDASGSSGEEDSEDSDDEDGGSKFVNSRRPRDESPDSKKERKKAVKEQKAEKRKSKVKKHIKKRKEKENKKK</sequence>
<feature type="binding site" evidence="21">
    <location>
        <position position="367"/>
    </location>
    <ligand>
        <name>Mg(2+)</name>
        <dbReference type="ChEBI" id="CHEBI:18420"/>
    </ligand>
</feature>
<dbReference type="PIRSF" id="PIRSF038147">
    <property type="entry name" value="Ser/Thr_PK_RIO1"/>
    <property type="match status" value="1"/>
</dbReference>
<evidence type="ECO:0000256" key="12">
    <source>
        <dbReference type="ARBA" id="ARBA00022777"/>
    </source>
</evidence>
<dbReference type="GO" id="GO:0004674">
    <property type="term" value="F:protein serine/threonine kinase activity"/>
    <property type="evidence" value="ECO:0007669"/>
    <property type="project" value="UniProtKB-KW"/>
</dbReference>
<reference evidence="24 25" key="1">
    <citation type="submission" date="2019-07" db="EMBL/GenBank/DDBJ databases">
        <title>Draft genome assembly of a fouling barnacle, Amphibalanus amphitrite (Darwin, 1854): The first reference genome for Thecostraca.</title>
        <authorList>
            <person name="Kim W."/>
        </authorList>
    </citation>
    <scope>NUCLEOTIDE SEQUENCE [LARGE SCALE GENOMIC DNA]</scope>
    <source>
        <strain evidence="24">SNU_AA5</strain>
        <tissue evidence="24">Soma without cirri and trophi</tissue>
    </source>
</reference>
<evidence type="ECO:0000256" key="9">
    <source>
        <dbReference type="ARBA" id="ARBA00022679"/>
    </source>
</evidence>
<keyword evidence="12 18" id="KW-0418">Kinase</keyword>
<feature type="compositionally biased region" description="Polar residues" evidence="22">
    <location>
        <begin position="50"/>
        <end position="59"/>
    </location>
</feature>
<evidence type="ECO:0000256" key="20">
    <source>
        <dbReference type="PIRSR" id="PIRSR038147-2"/>
    </source>
</evidence>
<organism evidence="24 25">
    <name type="scientific">Amphibalanus amphitrite</name>
    <name type="common">Striped barnacle</name>
    <name type="synonym">Balanus amphitrite</name>
    <dbReference type="NCBI Taxonomy" id="1232801"/>
    <lineage>
        <taxon>Eukaryota</taxon>
        <taxon>Metazoa</taxon>
        <taxon>Ecdysozoa</taxon>
        <taxon>Arthropoda</taxon>
        <taxon>Crustacea</taxon>
        <taxon>Multicrustacea</taxon>
        <taxon>Cirripedia</taxon>
        <taxon>Thoracica</taxon>
        <taxon>Thoracicalcarea</taxon>
        <taxon>Balanomorpha</taxon>
        <taxon>Balanoidea</taxon>
        <taxon>Balanidae</taxon>
        <taxon>Amphibalaninae</taxon>
        <taxon>Amphibalanus</taxon>
    </lineage>
</organism>
<keyword evidence="9 18" id="KW-0808">Transferase</keyword>
<dbReference type="GO" id="GO:0046872">
    <property type="term" value="F:metal ion binding"/>
    <property type="evidence" value="ECO:0007669"/>
    <property type="project" value="UniProtKB-KW"/>
</dbReference>
<keyword evidence="10" id="KW-0479">Metal-binding</keyword>
<feature type="compositionally biased region" description="Polar residues" evidence="22">
    <location>
        <begin position="21"/>
        <end position="32"/>
    </location>
</feature>
<evidence type="ECO:0000256" key="21">
    <source>
        <dbReference type="PIRSR" id="PIRSR038147-3"/>
    </source>
</evidence>
<dbReference type="SUPFAM" id="SSF56112">
    <property type="entry name" value="Protein kinase-like (PK-like)"/>
    <property type="match status" value="1"/>
</dbReference>
<feature type="domain" description="RIO kinase" evidence="23">
    <location>
        <begin position="170"/>
        <end position="413"/>
    </location>
</feature>
<feature type="active site" description="Proton acceptor" evidence="19">
    <location>
        <position position="350"/>
    </location>
</feature>
<comment type="catalytic activity">
    <reaction evidence="17 18">
        <text>L-seryl-[protein] + ATP = O-phospho-L-seryl-[protein] + ADP + H(+)</text>
        <dbReference type="Rhea" id="RHEA:17989"/>
        <dbReference type="Rhea" id="RHEA-COMP:9863"/>
        <dbReference type="Rhea" id="RHEA-COMP:11604"/>
        <dbReference type="ChEBI" id="CHEBI:15378"/>
        <dbReference type="ChEBI" id="CHEBI:29999"/>
        <dbReference type="ChEBI" id="CHEBI:30616"/>
        <dbReference type="ChEBI" id="CHEBI:83421"/>
        <dbReference type="ChEBI" id="CHEBI:456216"/>
        <dbReference type="EC" id="2.7.11.1"/>
    </reaction>
</comment>
<feature type="region of interest" description="Disordered" evidence="22">
    <location>
        <begin position="1"/>
        <end position="33"/>
    </location>
</feature>
<dbReference type="Gene3D" id="1.10.510.10">
    <property type="entry name" value="Transferase(Phosphotransferase) domain 1"/>
    <property type="match status" value="1"/>
</dbReference>
<evidence type="ECO:0000256" key="8">
    <source>
        <dbReference type="ARBA" id="ARBA00022527"/>
    </source>
</evidence>
<comment type="catalytic activity">
    <reaction evidence="16 18">
        <text>L-threonyl-[protein] + ATP = O-phospho-L-threonyl-[protein] + ADP + H(+)</text>
        <dbReference type="Rhea" id="RHEA:46608"/>
        <dbReference type="Rhea" id="RHEA-COMP:11060"/>
        <dbReference type="Rhea" id="RHEA-COMP:11605"/>
        <dbReference type="ChEBI" id="CHEBI:15378"/>
        <dbReference type="ChEBI" id="CHEBI:30013"/>
        <dbReference type="ChEBI" id="CHEBI:30616"/>
        <dbReference type="ChEBI" id="CHEBI:61977"/>
        <dbReference type="ChEBI" id="CHEBI:456216"/>
        <dbReference type="EC" id="2.7.11.1"/>
    </reaction>
</comment>
<accession>A0A6A4X720</accession>
<keyword evidence="7" id="KW-0690">Ribosome biogenesis</keyword>
<dbReference type="InterPro" id="IPR000687">
    <property type="entry name" value="RIO_kinase"/>
</dbReference>
<keyword evidence="25" id="KW-1185">Reference proteome</keyword>
<comment type="similarity">
    <text evidence="3 18">Belongs to the protein kinase superfamily. RIO-type Ser/Thr kinase family.</text>
</comment>
<keyword evidence="15" id="KW-0460">Magnesium</keyword>
<evidence type="ECO:0000256" key="4">
    <source>
        <dbReference type="ARBA" id="ARBA00012513"/>
    </source>
</evidence>
<keyword evidence="13" id="KW-0378">Hydrolase</keyword>
<evidence type="ECO:0000256" key="19">
    <source>
        <dbReference type="PIRSR" id="PIRSR038147-1"/>
    </source>
</evidence>
<dbReference type="Proteomes" id="UP000440578">
    <property type="component" value="Unassembled WGS sequence"/>
</dbReference>
<feature type="binding site" evidence="20">
    <location>
        <position position="234"/>
    </location>
    <ligand>
        <name>ATP</name>
        <dbReference type="ChEBI" id="CHEBI:30616"/>
    </ligand>
</feature>
<evidence type="ECO:0000256" key="6">
    <source>
        <dbReference type="ARBA" id="ARBA00022490"/>
    </source>
</evidence>
<evidence type="ECO:0000256" key="11">
    <source>
        <dbReference type="ARBA" id="ARBA00022741"/>
    </source>
</evidence>
<feature type="compositionally biased region" description="Acidic residues" evidence="22">
    <location>
        <begin position="68"/>
        <end position="77"/>
    </location>
</feature>
<evidence type="ECO:0000256" key="18">
    <source>
        <dbReference type="PIRNR" id="PIRNR038147"/>
    </source>
</evidence>
<dbReference type="Gene3D" id="3.30.200.20">
    <property type="entry name" value="Phosphorylase Kinase, domain 1"/>
    <property type="match status" value="1"/>
</dbReference>
<gene>
    <name evidence="24" type="primary">RIOK1_2</name>
    <name evidence="24" type="ORF">FJT64_016230</name>
</gene>
<evidence type="ECO:0000256" key="7">
    <source>
        <dbReference type="ARBA" id="ARBA00022517"/>
    </source>
</evidence>
<comment type="caution">
    <text evidence="24">The sequence shown here is derived from an EMBL/GenBank/DDBJ whole genome shotgun (WGS) entry which is preliminary data.</text>
</comment>
<dbReference type="InterPro" id="IPR017407">
    <property type="entry name" value="Ser/Thr_kinase_Rio1"/>
</dbReference>
<evidence type="ECO:0000256" key="16">
    <source>
        <dbReference type="ARBA" id="ARBA00047899"/>
    </source>
</evidence>
<dbReference type="GO" id="GO:0005737">
    <property type="term" value="C:cytoplasm"/>
    <property type="evidence" value="ECO:0007669"/>
    <property type="project" value="UniProtKB-SubCell"/>
</dbReference>
<dbReference type="EMBL" id="VIIS01000104">
    <property type="protein sequence ID" value="KAF0313239.1"/>
    <property type="molecule type" value="Genomic_DNA"/>
</dbReference>
<feature type="region of interest" description="Disordered" evidence="22">
    <location>
        <begin position="467"/>
        <end position="551"/>
    </location>
</feature>
<feature type="binding site" evidence="20">
    <location>
        <position position="306"/>
    </location>
    <ligand>
        <name>ATP</name>
        <dbReference type="ChEBI" id="CHEBI:30616"/>
    </ligand>
</feature>
<dbReference type="GO" id="GO:0005524">
    <property type="term" value="F:ATP binding"/>
    <property type="evidence" value="ECO:0007669"/>
    <property type="project" value="UniProtKB-KW"/>
</dbReference>
<evidence type="ECO:0000256" key="15">
    <source>
        <dbReference type="ARBA" id="ARBA00022842"/>
    </source>
</evidence>
<dbReference type="FunFam" id="3.30.200.20:FF:000148">
    <property type="entry name" value="Serine/threonine-protein kinase RIO1"/>
    <property type="match status" value="1"/>
</dbReference>
<comment type="subcellular location">
    <subcellularLocation>
        <location evidence="2">Cytoplasm</location>
    </subcellularLocation>
</comment>
<comment type="cofactor">
    <cofactor evidence="1 21">
        <name>Mg(2+)</name>
        <dbReference type="ChEBI" id="CHEBI:18420"/>
    </cofactor>
</comment>
<dbReference type="CDD" id="cd05147">
    <property type="entry name" value="RIO1_euk"/>
    <property type="match status" value="1"/>
</dbReference>
<dbReference type="InterPro" id="IPR011009">
    <property type="entry name" value="Kinase-like_dom_sf"/>
</dbReference>
<dbReference type="Pfam" id="PF01163">
    <property type="entry name" value="RIO1"/>
    <property type="match status" value="1"/>
</dbReference>
<keyword evidence="14 18" id="KW-0067">ATP-binding</keyword>
<feature type="active site" description="4-aspartylphosphate intermediate" evidence="19">
    <location>
        <position position="367"/>
    </location>
</feature>
<evidence type="ECO:0000256" key="17">
    <source>
        <dbReference type="ARBA" id="ARBA00048679"/>
    </source>
</evidence>
<feature type="binding site" evidence="20">
    <location>
        <position position="304"/>
    </location>
    <ligand>
        <name>ATP</name>
        <dbReference type="ChEBI" id="CHEBI:30616"/>
    </ligand>
</feature>
<feature type="binding site" evidence="21">
    <location>
        <position position="355"/>
    </location>
    <ligand>
        <name>Mg(2+)</name>
        <dbReference type="ChEBI" id="CHEBI:18420"/>
    </ligand>
</feature>
<dbReference type="SMART" id="SM00090">
    <property type="entry name" value="RIO"/>
    <property type="match status" value="1"/>
</dbReference>
<dbReference type="GO" id="GO:0016787">
    <property type="term" value="F:hydrolase activity"/>
    <property type="evidence" value="ECO:0007669"/>
    <property type="project" value="UniProtKB-KW"/>
</dbReference>
<proteinExistence type="inferred from homology"/>
<evidence type="ECO:0000313" key="24">
    <source>
        <dbReference type="EMBL" id="KAF0313239.1"/>
    </source>
</evidence>
<feature type="compositionally biased region" description="Acidic residues" evidence="22">
    <location>
        <begin position="473"/>
        <end position="498"/>
    </location>
</feature>
<evidence type="ECO:0000256" key="5">
    <source>
        <dbReference type="ARBA" id="ARBA00016038"/>
    </source>
</evidence>
<dbReference type="InterPro" id="IPR051272">
    <property type="entry name" value="RIO-type_Ser/Thr_kinase"/>
</dbReference>
<name>A0A6A4X720_AMPAM</name>
<keyword evidence="11 18" id="KW-0547">Nucleotide-binding</keyword>
<feature type="region of interest" description="Disordered" evidence="22">
    <location>
        <begin position="105"/>
        <end position="126"/>
    </location>
</feature>